<protein>
    <submittedName>
        <fullName evidence="1">Uncharacterized protein</fullName>
    </submittedName>
</protein>
<evidence type="ECO:0000313" key="2">
    <source>
        <dbReference type="Proteomes" id="UP000007800"/>
    </source>
</evidence>
<dbReference type="AlphaFoldDB" id="C5LER5"/>
<keyword evidence="2" id="KW-1185">Reference proteome</keyword>
<evidence type="ECO:0000313" key="1">
    <source>
        <dbReference type="EMBL" id="EER04778.1"/>
    </source>
</evidence>
<sequence>MPPLCGPKSNDPHAVVEAIDALVASLNRSKEQLKGSSIVDQGKDLIENIIRNAPMESELYKVWEKEVMEAFDRLLKNDNTNRSVINDGFLMNIPGIRKATVEHILQHLSVFLEDILQRKDSLTKDLIQDLRAVLC</sequence>
<dbReference type="Proteomes" id="UP000007800">
    <property type="component" value="Unassembled WGS sequence"/>
</dbReference>
<dbReference type="GeneID" id="9050268"/>
<dbReference type="InParanoid" id="C5LER5"/>
<organism evidence="2">
    <name type="scientific">Perkinsus marinus (strain ATCC 50983 / TXsc)</name>
    <dbReference type="NCBI Taxonomy" id="423536"/>
    <lineage>
        <taxon>Eukaryota</taxon>
        <taxon>Sar</taxon>
        <taxon>Alveolata</taxon>
        <taxon>Perkinsozoa</taxon>
        <taxon>Perkinsea</taxon>
        <taxon>Perkinsida</taxon>
        <taxon>Perkinsidae</taxon>
        <taxon>Perkinsus</taxon>
    </lineage>
</organism>
<dbReference type="RefSeq" id="XP_002772962.1">
    <property type="nucleotide sequence ID" value="XM_002772916.1"/>
</dbReference>
<gene>
    <name evidence="1" type="ORF">Pmar_PMAR017493</name>
</gene>
<accession>C5LER5</accession>
<proteinExistence type="predicted"/>
<dbReference type="EMBL" id="GG681343">
    <property type="protein sequence ID" value="EER04778.1"/>
    <property type="molecule type" value="Genomic_DNA"/>
</dbReference>
<name>C5LER5_PERM5</name>
<dbReference type="OrthoDB" id="431550at2759"/>
<reference evidence="1 2" key="1">
    <citation type="submission" date="2008-07" db="EMBL/GenBank/DDBJ databases">
        <authorList>
            <person name="El-Sayed N."/>
            <person name="Caler E."/>
            <person name="Inman J."/>
            <person name="Amedeo P."/>
            <person name="Hass B."/>
            <person name="Wortman J."/>
        </authorList>
    </citation>
    <scope>NUCLEOTIDE SEQUENCE [LARGE SCALE GENOMIC DNA]</scope>
    <source>
        <strain evidence="2">ATCC 50983 / TXsc</strain>
    </source>
</reference>